<dbReference type="Proteomes" id="UP000234681">
    <property type="component" value="Chromosome 1"/>
</dbReference>
<proteinExistence type="predicted"/>
<feature type="region of interest" description="Disordered" evidence="1">
    <location>
        <begin position="1"/>
        <end position="21"/>
    </location>
</feature>
<name>A6I0G9_RAT</name>
<gene>
    <name evidence="2" type="ORF">rCG_47283</name>
</gene>
<dbReference type="EMBL" id="CH473953">
    <property type="protein sequence ID" value="EDM12950.1"/>
    <property type="molecule type" value="Genomic_DNA"/>
</dbReference>
<feature type="compositionally biased region" description="Polar residues" evidence="1">
    <location>
        <begin position="10"/>
        <end position="21"/>
    </location>
</feature>
<dbReference type="AlphaFoldDB" id="A6I0G9"/>
<protein>
    <submittedName>
        <fullName evidence="2">RCG47283</fullName>
    </submittedName>
</protein>
<reference evidence="3" key="1">
    <citation type="submission" date="2005-09" db="EMBL/GenBank/DDBJ databases">
        <authorList>
            <person name="Mural R.J."/>
            <person name="Li P.W."/>
            <person name="Adams M.D."/>
            <person name="Amanatides P.G."/>
            <person name="Baden-Tillson H."/>
            <person name="Barnstead M."/>
            <person name="Chin S.H."/>
            <person name="Dew I."/>
            <person name="Evans C.A."/>
            <person name="Ferriera S."/>
            <person name="Flanigan M."/>
            <person name="Fosler C."/>
            <person name="Glodek A."/>
            <person name="Gu Z."/>
            <person name="Holt R.A."/>
            <person name="Jennings D."/>
            <person name="Kraft C.L."/>
            <person name="Lu F."/>
            <person name="Nguyen T."/>
            <person name="Nusskern D.R."/>
            <person name="Pfannkoch C.M."/>
            <person name="Sitter C."/>
            <person name="Sutton G.G."/>
            <person name="Venter J.C."/>
            <person name="Wang Z."/>
            <person name="Woodage T."/>
            <person name="Zheng X.H."/>
            <person name="Zhong F."/>
        </authorList>
    </citation>
    <scope>NUCLEOTIDE SEQUENCE [LARGE SCALE GENOMIC DNA]</scope>
    <source>
        <strain>BN</strain>
        <strain evidence="3">Sprague-Dawley</strain>
    </source>
</reference>
<accession>A6I0G9</accession>
<organism evidence="2 3">
    <name type="scientific">Rattus norvegicus</name>
    <name type="common">Rat</name>
    <dbReference type="NCBI Taxonomy" id="10116"/>
    <lineage>
        <taxon>Eukaryota</taxon>
        <taxon>Metazoa</taxon>
        <taxon>Chordata</taxon>
        <taxon>Craniata</taxon>
        <taxon>Vertebrata</taxon>
        <taxon>Euteleostomi</taxon>
        <taxon>Mammalia</taxon>
        <taxon>Eutheria</taxon>
        <taxon>Euarchontoglires</taxon>
        <taxon>Glires</taxon>
        <taxon>Rodentia</taxon>
        <taxon>Myomorpha</taxon>
        <taxon>Muroidea</taxon>
        <taxon>Muridae</taxon>
        <taxon>Murinae</taxon>
        <taxon>Rattus</taxon>
    </lineage>
</organism>
<sequence>MLLFQRKANTHQLNSSNQEFL</sequence>
<evidence type="ECO:0000313" key="2">
    <source>
        <dbReference type="EMBL" id="EDM12950.1"/>
    </source>
</evidence>
<evidence type="ECO:0000313" key="3">
    <source>
        <dbReference type="Proteomes" id="UP000234681"/>
    </source>
</evidence>
<evidence type="ECO:0000256" key="1">
    <source>
        <dbReference type="SAM" id="MobiDB-lite"/>
    </source>
</evidence>